<dbReference type="InterPro" id="IPR039426">
    <property type="entry name" value="TonB-dep_rcpt-like"/>
</dbReference>
<dbReference type="InterPro" id="IPR036942">
    <property type="entry name" value="Beta-barrel_TonB_sf"/>
</dbReference>
<feature type="domain" description="TonB-dependent receptor plug" evidence="15">
    <location>
        <begin position="60"/>
        <end position="170"/>
    </location>
</feature>
<accession>A0ABW9XA77</accession>
<keyword evidence="4" id="KW-0410">Iron transport</keyword>
<gene>
    <name evidence="16" type="ORF">GTZ99_02515</name>
</gene>
<feature type="chain" id="PRO_5046049581" evidence="13">
    <location>
        <begin position="30"/>
        <end position="821"/>
    </location>
</feature>
<dbReference type="InterPro" id="IPR012910">
    <property type="entry name" value="Plug_dom"/>
</dbReference>
<organism evidence="16 17">
    <name type="scientific">Novosphingobium ovatum</name>
    <dbReference type="NCBI Taxonomy" id="1908523"/>
    <lineage>
        <taxon>Bacteria</taxon>
        <taxon>Pseudomonadati</taxon>
        <taxon>Pseudomonadota</taxon>
        <taxon>Alphaproteobacteria</taxon>
        <taxon>Sphingomonadales</taxon>
        <taxon>Sphingomonadaceae</taxon>
        <taxon>Novosphingobium</taxon>
    </lineage>
</organism>
<evidence type="ECO:0000256" key="8">
    <source>
        <dbReference type="ARBA" id="ARBA00023077"/>
    </source>
</evidence>
<keyword evidence="16" id="KW-0675">Receptor</keyword>
<dbReference type="PANTHER" id="PTHR32552:SF81">
    <property type="entry name" value="TONB-DEPENDENT OUTER MEMBRANE RECEPTOR"/>
    <property type="match status" value="1"/>
</dbReference>
<dbReference type="EMBL" id="JAAAPO010000001">
    <property type="protein sequence ID" value="NBC35426.1"/>
    <property type="molecule type" value="Genomic_DNA"/>
</dbReference>
<keyword evidence="8 12" id="KW-0798">TonB box</keyword>
<feature type="signal peptide" evidence="13">
    <location>
        <begin position="1"/>
        <end position="29"/>
    </location>
</feature>
<dbReference type="InterPro" id="IPR000531">
    <property type="entry name" value="Beta-barrel_TonB"/>
</dbReference>
<evidence type="ECO:0000256" key="9">
    <source>
        <dbReference type="ARBA" id="ARBA00023136"/>
    </source>
</evidence>
<keyword evidence="17" id="KW-1185">Reference proteome</keyword>
<protein>
    <submittedName>
        <fullName evidence="16">TonB-dependent receptor</fullName>
    </submittedName>
</protein>
<evidence type="ECO:0000256" key="7">
    <source>
        <dbReference type="ARBA" id="ARBA00023065"/>
    </source>
</evidence>
<evidence type="ECO:0000256" key="3">
    <source>
        <dbReference type="ARBA" id="ARBA00022452"/>
    </source>
</evidence>
<sequence>MTTSMARFRAGAGALAIALAGGLATGAQAQISPGYDMAQAPSGPTTAEIVVTAQFRSQRLQDTPLSITAVTATTLQARDQRSIADLGQFAPNVNISQGSSLYGNAVSAFIRGVGQNDSNFALEPGVGIYIDDVYYGTTFGAVMDLTDLERAEILRGPQGTLAGKNSIGGALKLYTKKPNDTDTGYVEATYGRFNRYDLRASGNFKLADGWYVRISGIAKGSEGYMKLLDYGCANPGSGIASQARSGGNCQTGSEGGGNVKALRAALRFAPAGSPWEVNISADVSTDKSEAVATKLLYANNSAVRSYVAANPTGGVPFDSRFITPAGSYTSYASYCNGGNYTTVFGFPYQVTPGFCASPTSSADSWGVSAAIDYKLSESLALKSITAYREAKGEAGIDVDGSPLDILTESVRMSHKQFTQELRLSGKMGGLLDFTLGGYYYKASDRQAMRVEIPSVMMDFLTNDPVSNESVSVFAHTEWHLAPKLNLIGGLRYTHDDKTYTFHRYNTDGSLPTAGPFVDVAGTSYPASWVALPLGGPARLIFPQNFLVAGLDGVAGRYKKGQVDWRIGLNYRFSPELMTYAQVSTGFKGGGISPTPYVADQARSFNPEKVTAYEIGFKADLFGRKLRLNGAAFYNDYRDMQMTLYVCPVSVSPSPCSLRANAGNAKVKGLELEASLRPVEGLSIDANIGYLDFEYGRVDPNTGVTAGMKAPFNAEWQASAGISYRMPFAGGSLTPRLDWDYRSSFYNNAVNLPLNNVAGRSLFNARLTYEPADKVWSVSLGVTNLFDKYYMNAVNENASNYGVVTGVLGRPREWSVSVRRNF</sequence>
<evidence type="ECO:0000259" key="15">
    <source>
        <dbReference type="Pfam" id="PF07715"/>
    </source>
</evidence>
<keyword evidence="7" id="KW-0406">Ion transport</keyword>
<evidence type="ECO:0000256" key="5">
    <source>
        <dbReference type="ARBA" id="ARBA00022692"/>
    </source>
</evidence>
<evidence type="ECO:0000259" key="14">
    <source>
        <dbReference type="Pfam" id="PF00593"/>
    </source>
</evidence>
<evidence type="ECO:0000313" key="16">
    <source>
        <dbReference type="EMBL" id="NBC35426.1"/>
    </source>
</evidence>
<comment type="similarity">
    <text evidence="11 12">Belongs to the TonB-dependent receptor family.</text>
</comment>
<proteinExistence type="inferred from homology"/>
<keyword evidence="9 11" id="KW-0472">Membrane</keyword>
<keyword evidence="10 11" id="KW-0998">Cell outer membrane</keyword>
<evidence type="ECO:0000256" key="2">
    <source>
        <dbReference type="ARBA" id="ARBA00022448"/>
    </source>
</evidence>
<dbReference type="PROSITE" id="PS52016">
    <property type="entry name" value="TONB_DEPENDENT_REC_3"/>
    <property type="match status" value="1"/>
</dbReference>
<name>A0ABW9XA77_9SPHN</name>
<evidence type="ECO:0000256" key="1">
    <source>
        <dbReference type="ARBA" id="ARBA00004571"/>
    </source>
</evidence>
<dbReference type="Gene3D" id="2.170.130.10">
    <property type="entry name" value="TonB-dependent receptor, plug domain"/>
    <property type="match status" value="1"/>
</dbReference>
<keyword evidence="2 11" id="KW-0813">Transport</keyword>
<reference evidence="17" key="1">
    <citation type="submission" date="2020-01" db="EMBL/GenBank/DDBJ databases">
        <title>Sphingomonas sp. strain CSW-10.</title>
        <authorList>
            <person name="Chen W.-M."/>
        </authorList>
    </citation>
    <scope>NUCLEOTIDE SEQUENCE [LARGE SCALE GENOMIC DNA]</scope>
    <source>
        <strain evidence="17">FSY-8</strain>
    </source>
</reference>
<dbReference type="SUPFAM" id="SSF56935">
    <property type="entry name" value="Porins"/>
    <property type="match status" value="1"/>
</dbReference>
<evidence type="ECO:0000256" key="13">
    <source>
        <dbReference type="SAM" id="SignalP"/>
    </source>
</evidence>
<evidence type="ECO:0000256" key="10">
    <source>
        <dbReference type="ARBA" id="ARBA00023237"/>
    </source>
</evidence>
<evidence type="ECO:0000256" key="4">
    <source>
        <dbReference type="ARBA" id="ARBA00022496"/>
    </source>
</evidence>
<evidence type="ECO:0000256" key="11">
    <source>
        <dbReference type="PROSITE-ProRule" id="PRU01360"/>
    </source>
</evidence>
<keyword evidence="5 11" id="KW-0812">Transmembrane</keyword>
<feature type="domain" description="TonB-dependent receptor-like beta-barrel" evidence="14">
    <location>
        <begin position="327"/>
        <end position="784"/>
    </location>
</feature>
<keyword evidence="6" id="KW-0408">Iron</keyword>
<dbReference type="Pfam" id="PF00593">
    <property type="entry name" value="TonB_dep_Rec_b-barrel"/>
    <property type="match status" value="1"/>
</dbReference>
<dbReference type="Proteomes" id="UP000753724">
    <property type="component" value="Unassembled WGS sequence"/>
</dbReference>
<dbReference type="RefSeq" id="WP_161716694.1">
    <property type="nucleotide sequence ID" value="NZ_JAAAPO010000001.1"/>
</dbReference>
<comment type="caution">
    <text evidence="16">The sequence shown here is derived from an EMBL/GenBank/DDBJ whole genome shotgun (WGS) entry which is preliminary data.</text>
</comment>
<comment type="subcellular location">
    <subcellularLocation>
        <location evidence="1 11">Cell outer membrane</location>
        <topology evidence="1 11">Multi-pass membrane protein</topology>
    </subcellularLocation>
</comment>
<keyword evidence="13" id="KW-0732">Signal</keyword>
<dbReference type="Gene3D" id="2.40.170.20">
    <property type="entry name" value="TonB-dependent receptor, beta-barrel domain"/>
    <property type="match status" value="1"/>
</dbReference>
<dbReference type="Pfam" id="PF07715">
    <property type="entry name" value="Plug"/>
    <property type="match status" value="1"/>
</dbReference>
<evidence type="ECO:0000313" key="17">
    <source>
        <dbReference type="Proteomes" id="UP000753724"/>
    </source>
</evidence>
<evidence type="ECO:0000256" key="6">
    <source>
        <dbReference type="ARBA" id="ARBA00023004"/>
    </source>
</evidence>
<dbReference type="InterPro" id="IPR037066">
    <property type="entry name" value="Plug_dom_sf"/>
</dbReference>
<evidence type="ECO:0000256" key="12">
    <source>
        <dbReference type="RuleBase" id="RU003357"/>
    </source>
</evidence>
<dbReference type="PANTHER" id="PTHR32552">
    <property type="entry name" value="FERRICHROME IRON RECEPTOR-RELATED"/>
    <property type="match status" value="1"/>
</dbReference>
<keyword evidence="3 11" id="KW-1134">Transmembrane beta strand</keyword>